<dbReference type="EMBL" id="UZAK01040078">
    <property type="protein sequence ID" value="VDP64024.1"/>
    <property type="molecule type" value="Genomic_DNA"/>
</dbReference>
<dbReference type="Pfam" id="PF00270">
    <property type="entry name" value="DEAD"/>
    <property type="match status" value="1"/>
</dbReference>
<dbReference type="GO" id="GO:0003676">
    <property type="term" value="F:nucleic acid binding"/>
    <property type="evidence" value="ECO:0007669"/>
    <property type="project" value="InterPro"/>
</dbReference>
<reference evidence="9" key="1">
    <citation type="submission" date="2016-06" db="UniProtKB">
        <authorList>
            <consortium name="WormBaseParasite"/>
        </authorList>
    </citation>
    <scope>IDENTIFICATION</scope>
</reference>
<evidence type="ECO:0000313" key="8">
    <source>
        <dbReference type="Proteomes" id="UP000279833"/>
    </source>
</evidence>
<dbReference type="CDD" id="cd00268">
    <property type="entry name" value="DEADc"/>
    <property type="match status" value="1"/>
</dbReference>
<dbReference type="InterPro" id="IPR011545">
    <property type="entry name" value="DEAD/DEAH_box_helicase_dom"/>
</dbReference>
<evidence type="ECO:0000256" key="3">
    <source>
        <dbReference type="ARBA" id="ARBA00022806"/>
    </source>
</evidence>
<dbReference type="SMART" id="SM00487">
    <property type="entry name" value="DEXDc"/>
    <property type="match status" value="1"/>
</dbReference>
<dbReference type="PANTHER" id="PTHR47959">
    <property type="entry name" value="ATP-DEPENDENT RNA HELICASE RHLE-RELATED"/>
    <property type="match status" value="1"/>
</dbReference>
<feature type="domain" description="Helicase C-terminal" evidence="6">
    <location>
        <begin position="167"/>
        <end position="304"/>
    </location>
</feature>
<dbReference type="GO" id="GO:0005829">
    <property type="term" value="C:cytosol"/>
    <property type="evidence" value="ECO:0007669"/>
    <property type="project" value="TreeGrafter"/>
</dbReference>
<dbReference type="CDD" id="cd18787">
    <property type="entry name" value="SF2_C_DEAD"/>
    <property type="match status" value="1"/>
</dbReference>
<evidence type="ECO:0000259" key="5">
    <source>
        <dbReference type="PROSITE" id="PS51192"/>
    </source>
</evidence>
<dbReference type="Pfam" id="PF00271">
    <property type="entry name" value="Helicase_C"/>
    <property type="match status" value="1"/>
</dbReference>
<evidence type="ECO:0000256" key="4">
    <source>
        <dbReference type="ARBA" id="ARBA00022840"/>
    </source>
</evidence>
<dbReference type="InterPro" id="IPR001650">
    <property type="entry name" value="Helicase_C-like"/>
</dbReference>
<evidence type="ECO:0000256" key="1">
    <source>
        <dbReference type="ARBA" id="ARBA00022741"/>
    </source>
</evidence>
<dbReference type="GO" id="GO:0005524">
    <property type="term" value="F:ATP binding"/>
    <property type="evidence" value="ECO:0007669"/>
    <property type="project" value="UniProtKB-KW"/>
</dbReference>
<dbReference type="InterPro" id="IPR044742">
    <property type="entry name" value="DEAD/DEAH_RhlB"/>
</dbReference>
<dbReference type="GO" id="GO:0003724">
    <property type="term" value="F:RNA helicase activity"/>
    <property type="evidence" value="ECO:0007669"/>
    <property type="project" value="TreeGrafter"/>
</dbReference>
<dbReference type="STRING" id="6186.A0A183KRJ5"/>
<dbReference type="PANTHER" id="PTHR47959:SF1">
    <property type="entry name" value="ATP-DEPENDENT RNA HELICASE DBPA"/>
    <property type="match status" value="1"/>
</dbReference>
<keyword evidence="2" id="KW-0378">Hydrolase</keyword>
<dbReference type="PROSITE" id="PS51192">
    <property type="entry name" value="HELICASE_ATP_BIND_1"/>
    <property type="match status" value="1"/>
</dbReference>
<organism evidence="9">
    <name type="scientific">Schistosoma curassoni</name>
    <dbReference type="NCBI Taxonomy" id="6186"/>
    <lineage>
        <taxon>Eukaryota</taxon>
        <taxon>Metazoa</taxon>
        <taxon>Spiralia</taxon>
        <taxon>Lophotrochozoa</taxon>
        <taxon>Platyhelminthes</taxon>
        <taxon>Trematoda</taxon>
        <taxon>Digenea</taxon>
        <taxon>Strigeidida</taxon>
        <taxon>Schistosomatoidea</taxon>
        <taxon>Schistosomatidae</taxon>
        <taxon>Schistosoma</taxon>
    </lineage>
</organism>
<dbReference type="InterPro" id="IPR050079">
    <property type="entry name" value="DEAD_box_RNA_helicase"/>
</dbReference>
<dbReference type="GO" id="GO:0016787">
    <property type="term" value="F:hydrolase activity"/>
    <property type="evidence" value="ECO:0007669"/>
    <property type="project" value="UniProtKB-KW"/>
</dbReference>
<dbReference type="AlphaFoldDB" id="A0A183KRJ5"/>
<sequence length="304" mass="34217">MRSQDRGDFLKSHMVVLKVSPGDFSNFNIADVIIKKLHARNISELFPVQFKTYDTISSGRDAVVLASDALRQGTHIVVGAPGRVIDLIEKGVLKLSSVRHVVLDEVDRMLDMGFSKAVESILSEIYSSENSEKPQTLLFSATMPSWVSEISKTLLCPYESRAATLSDVIKVYCKSRESRCIVFCERKNDADELSTSDAMSADCHVLHGGVPQEKRELVLQKFRDGKYRTLLTTNVAARGLDVPNVDLVIQCHPPRDIEDYIHRSGRTGRADRSGTSICFYTYKERALWWHPTHGNTRLLYLLII</sequence>
<keyword evidence="4" id="KW-0067">ATP-binding</keyword>
<dbReference type="SMART" id="SM00490">
    <property type="entry name" value="HELICc"/>
    <property type="match status" value="1"/>
</dbReference>
<dbReference type="PROSITE" id="PS51194">
    <property type="entry name" value="HELICASE_CTER"/>
    <property type="match status" value="1"/>
</dbReference>
<dbReference type="InterPro" id="IPR014001">
    <property type="entry name" value="Helicase_ATP-bd"/>
</dbReference>
<evidence type="ECO:0000313" key="7">
    <source>
        <dbReference type="EMBL" id="VDP64024.1"/>
    </source>
</evidence>
<evidence type="ECO:0000259" key="6">
    <source>
        <dbReference type="PROSITE" id="PS51194"/>
    </source>
</evidence>
<dbReference type="InterPro" id="IPR027417">
    <property type="entry name" value="P-loop_NTPase"/>
</dbReference>
<dbReference type="Gene3D" id="3.40.50.300">
    <property type="entry name" value="P-loop containing nucleotide triphosphate hydrolases"/>
    <property type="match status" value="2"/>
</dbReference>
<protein>
    <submittedName>
        <fullName evidence="9">RNA helicase</fullName>
    </submittedName>
</protein>
<evidence type="ECO:0000313" key="9">
    <source>
        <dbReference type="WBParaSite" id="SCUD_0001768401-mRNA-1"/>
    </source>
</evidence>
<name>A0A183KRJ5_9TREM</name>
<keyword evidence="3" id="KW-0347">Helicase</keyword>
<reference evidence="7 8" key="2">
    <citation type="submission" date="2018-11" db="EMBL/GenBank/DDBJ databases">
        <authorList>
            <consortium name="Pathogen Informatics"/>
        </authorList>
    </citation>
    <scope>NUCLEOTIDE SEQUENCE [LARGE SCALE GENOMIC DNA]</scope>
    <source>
        <strain evidence="7">Dakar</strain>
        <strain evidence="8">Dakar, Senegal</strain>
    </source>
</reference>
<evidence type="ECO:0000256" key="2">
    <source>
        <dbReference type="ARBA" id="ARBA00022801"/>
    </source>
</evidence>
<dbReference type="SUPFAM" id="SSF52540">
    <property type="entry name" value="P-loop containing nucleoside triphosphate hydrolases"/>
    <property type="match status" value="1"/>
</dbReference>
<dbReference type="Proteomes" id="UP000279833">
    <property type="component" value="Unassembled WGS sequence"/>
</dbReference>
<keyword evidence="8" id="KW-1185">Reference proteome</keyword>
<accession>A0A183KRJ5</accession>
<proteinExistence type="predicted"/>
<gene>
    <name evidence="7" type="ORF">SCUD_LOCUS17681</name>
</gene>
<feature type="domain" description="Helicase ATP-binding" evidence="5">
    <location>
        <begin position="39"/>
        <end position="161"/>
    </location>
</feature>
<dbReference type="WBParaSite" id="SCUD_0001768401-mRNA-1">
    <property type="protein sequence ID" value="SCUD_0001768401-mRNA-1"/>
    <property type="gene ID" value="SCUD_0001768401"/>
</dbReference>
<keyword evidence="1" id="KW-0547">Nucleotide-binding</keyword>